<sequence>MNWTKTLRVASVFVVIFIAIILSFPLNEKINLGLDLQGGSHVILECVDTPNAPVDNDAVNRVLEIIRNRIDQLGVSEPVIQRQGATRILVQLPGVEDPEAAVDLIGKTALLEFKNEEGETQLTGAHLINAKSSFDQFSRSIVLIEFDKIGAKEFGEATKNNVGKVLAITLDGKEISAPVVQEPILDGKAQITGKFTIEGAKHLAILLRAGSLPVKVEILENRSVGPTLGRDSISNGIKAGIVGLILILIFMLIYYKGFGLIADFALVVCMIIIVGALAGLKATLTLPGIAGMILTIGMAVDANILIFERIKEELRLEKTFRASIDAGFNKAFRTILDANVTTLIAALALFYFGSGPIKGFAVTLSIGILASMFTAIVVTKIVLEV</sequence>
<feature type="transmembrane region" description="Helical" evidence="9">
    <location>
        <begin position="359"/>
        <end position="383"/>
    </location>
</feature>
<dbReference type="Gene3D" id="1.20.1640.10">
    <property type="entry name" value="Multidrug efflux transporter AcrB transmembrane domain"/>
    <property type="match status" value="1"/>
</dbReference>
<dbReference type="GO" id="GO:0005886">
    <property type="term" value="C:plasma membrane"/>
    <property type="evidence" value="ECO:0007669"/>
    <property type="project" value="UniProtKB-SubCell"/>
</dbReference>
<dbReference type="InterPro" id="IPR022646">
    <property type="entry name" value="SecD/SecF_CS"/>
</dbReference>
<dbReference type="EMBL" id="BARS01000752">
    <property type="protein sequence ID" value="GAF82076.1"/>
    <property type="molecule type" value="Genomic_DNA"/>
</dbReference>
<keyword evidence="7" id="KW-0811">Translocation</keyword>
<dbReference type="SUPFAM" id="SSF82866">
    <property type="entry name" value="Multidrug efflux transporter AcrB transmembrane domain"/>
    <property type="match status" value="1"/>
</dbReference>
<dbReference type="Pfam" id="PF07549">
    <property type="entry name" value="Sec_GG"/>
    <property type="match status" value="1"/>
</dbReference>
<proteinExistence type="inferred from homology"/>
<evidence type="ECO:0000256" key="3">
    <source>
        <dbReference type="ARBA" id="ARBA00022475"/>
    </source>
</evidence>
<comment type="caution">
    <text evidence="13">The sequence shown here is derived from an EMBL/GenBank/DDBJ whole genome shotgun (WGS) entry which is preliminary data.</text>
</comment>
<name>X0T407_9ZZZZ</name>
<dbReference type="PRINTS" id="PR00702">
    <property type="entry name" value="ACRIFLAVINRP"/>
</dbReference>
<evidence type="ECO:0008006" key="14">
    <source>
        <dbReference type="Google" id="ProtNLM"/>
    </source>
</evidence>
<feature type="transmembrane region" description="Helical" evidence="9">
    <location>
        <begin position="260"/>
        <end position="280"/>
    </location>
</feature>
<feature type="transmembrane region" description="Helical" evidence="9">
    <location>
        <begin position="7"/>
        <end position="26"/>
    </location>
</feature>
<keyword evidence="4 9" id="KW-0812">Transmembrane</keyword>
<feature type="transmembrane region" description="Helical" evidence="9">
    <location>
        <begin position="286"/>
        <end position="310"/>
    </location>
</feature>
<dbReference type="HAMAP" id="MF_01463_B">
    <property type="entry name" value="SecD_B"/>
    <property type="match status" value="1"/>
</dbReference>
<dbReference type="Gene3D" id="3.30.70.3220">
    <property type="match status" value="1"/>
</dbReference>
<dbReference type="GO" id="GO:0015450">
    <property type="term" value="F:protein-transporting ATPase activity"/>
    <property type="evidence" value="ECO:0007669"/>
    <property type="project" value="InterPro"/>
</dbReference>
<keyword evidence="3" id="KW-1003">Cell membrane</keyword>
<evidence type="ECO:0000259" key="11">
    <source>
        <dbReference type="Pfam" id="PF21760"/>
    </source>
</evidence>
<evidence type="ECO:0000256" key="9">
    <source>
        <dbReference type="SAM" id="Phobius"/>
    </source>
</evidence>
<dbReference type="NCBIfam" id="TIGR01129">
    <property type="entry name" value="secD"/>
    <property type="match status" value="1"/>
</dbReference>
<evidence type="ECO:0000256" key="7">
    <source>
        <dbReference type="ARBA" id="ARBA00023010"/>
    </source>
</evidence>
<keyword evidence="5" id="KW-0653">Protein transport</keyword>
<evidence type="ECO:0000256" key="5">
    <source>
        <dbReference type="ARBA" id="ARBA00022927"/>
    </source>
</evidence>
<keyword evidence="6 9" id="KW-1133">Transmembrane helix</keyword>
<dbReference type="InterPro" id="IPR005791">
    <property type="entry name" value="SecD"/>
</dbReference>
<dbReference type="InterPro" id="IPR022813">
    <property type="entry name" value="SecD/SecF_arch_bac"/>
</dbReference>
<feature type="non-terminal residue" evidence="13">
    <location>
        <position position="385"/>
    </location>
</feature>
<keyword evidence="2" id="KW-0813">Transport</keyword>
<evidence type="ECO:0000256" key="6">
    <source>
        <dbReference type="ARBA" id="ARBA00022989"/>
    </source>
</evidence>
<dbReference type="InterPro" id="IPR048631">
    <property type="entry name" value="SecD_1st"/>
</dbReference>
<dbReference type="PANTHER" id="PTHR30081">
    <property type="entry name" value="PROTEIN-EXPORT MEMBRANE PROTEIN SEC"/>
    <property type="match status" value="1"/>
</dbReference>
<evidence type="ECO:0000259" key="12">
    <source>
        <dbReference type="Pfam" id="PF22599"/>
    </source>
</evidence>
<feature type="transmembrane region" description="Helical" evidence="9">
    <location>
        <begin position="236"/>
        <end position="255"/>
    </location>
</feature>
<dbReference type="InterPro" id="IPR048634">
    <property type="entry name" value="SecD_SecF_C"/>
</dbReference>
<dbReference type="NCBIfam" id="TIGR00916">
    <property type="entry name" value="2A0604s01"/>
    <property type="match status" value="1"/>
</dbReference>
<feature type="domain" description="SecDF P1 head subdomain" evidence="12">
    <location>
        <begin position="119"/>
        <end position="214"/>
    </location>
</feature>
<evidence type="ECO:0000256" key="1">
    <source>
        <dbReference type="ARBA" id="ARBA00004651"/>
    </source>
</evidence>
<evidence type="ECO:0000313" key="13">
    <source>
        <dbReference type="EMBL" id="GAF82076.1"/>
    </source>
</evidence>
<evidence type="ECO:0000259" key="10">
    <source>
        <dbReference type="Pfam" id="PF02355"/>
    </source>
</evidence>
<feature type="domain" description="Protein export membrane protein SecD/SecF C-terminal" evidence="10">
    <location>
        <begin position="215"/>
        <end position="381"/>
    </location>
</feature>
<dbReference type="Pfam" id="PF02355">
    <property type="entry name" value="SecD_SecF_C"/>
    <property type="match status" value="1"/>
</dbReference>
<dbReference type="GO" id="GO:0006886">
    <property type="term" value="P:intracellular protein transport"/>
    <property type="evidence" value="ECO:0007669"/>
    <property type="project" value="InterPro"/>
</dbReference>
<comment type="subcellular location">
    <subcellularLocation>
        <location evidence="1">Cell membrane</location>
        <topology evidence="1">Multi-pass membrane protein</topology>
    </subcellularLocation>
</comment>
<dbReference type="AlphaFoldDB" id="X0T407"/>
<gene>
    <name evidence="13" type="ORF">S01H1_01682</name>
</gene>
<evidence type="ECO:0000256" key="4">
    <source>
        <dbReference type="ARBA" id="ARBA00022692"/>
    </source>
</evidence>
<dbReference type="FunFam" id="1.20.1640.10:FF:000004">
    <property type="entry name" value="Protein translocase subunit SecD"/>
    <property type="match status" value="1"/>
</dbReference>
<dbReference type="Pfam" id="PF21760">
    <property type="entry name" value="SecD_1st"/>
    <property type="match status" value="1"/>
</dbReference>
<evidence type="ECO:0000256" key="2">
    <source>
        <dbReference type="ARBA" id="ARBA00022448"/>
    </source>
</evidence>
<dbReference type="InterPro" id="IPR055344">
    <property type="entry name" value="SecD_SecF_C_bact"/>
</dbReference>
<reference evidence="13" key="1">
    <citation type="journal article" date="2014" name="Front. Microbiol.">
        <title>High frequency of phylogenetically diverse reductive dehalogenase-homologous genes in deep subseafloor sedimentary metagenomes.</title>
        <authorList>
            <person name="Kawai M."/>
            <person name="Futagami T."/>
            <person name="Toyoda A."/>
            <person name="Takaki Y."/>
            <person name="Nishi S."/>
            <person name="Hori S."/>
            <person name="Arai W."/>
            <person name="Tsubouchi T."/>
            <person name="Morono Y."/>
            <person name="Uchiyama I."/>
            <person name="Ito T."/>
            <person name="Fujiyama A."/>
            <person name="Inagaki F."/>
            <person name="Takami H."/>
        </authorList>
    </citation>
    <scope>NUCLEOTIDE SEQUENCE</scope>
    <source>
        <strain evidence="13">Expedition CK06-06</strain>
    </source>
</reference>
<dbReference type="Pfam" id="PF22599">
    <property type="entry name" value="SecDF_P1_head"/>
    <property type="match status" value="1"/>
</dbReference>
<dbReference type="InterPro" id="IPR001036">
    <property type="entry name" value="Acrflvin-R"/>
</dbReference>
<feature type="domain" description="Protein translocase subunit SecDF P1" evidence="11">
    <location>
        <begin position="59"/>
        <end position="116"/>
    </location>
</feature>
<dbReference type="PANTHER" id="PTHR30081:SF1">
    <property type="entry name" value="PROTEIN TRANSLOCASE SUBUNIT SECD"/>
    <property type="match status" value="1"/>
</dbReference>
<evidence type="ECO:0000256" key="8">
    <source>
        <dbReference type="ARBA" id="ARBA00023136"/>
    </source>
</evidence>
<feature type="transmembrane region" description="Helical" evidence="9">
    <location>
        <begin position="331"/>
        <end position="353"/>
    </location>
</feature>
<protein>
    <recommendedName>
        <fullName evidence="14">SecD export protein N-terminal TM domain-containing protein</fullName>
    </recommendedName>
</protein>
<dbReference type="InterPro" id="IPR054384">
    <property type="entry name" value="SecDF_P1_head"/>
</dbReference>
<organism evidence="13">
    <name type="scientific">marine sediment metagenome</name>
    <dbReference type="NCBI Taxonomy" id="412755"/>
    <lineage>
        <taxon>unclassified sequences</taxon>
        <taxon>metagenomes</taxon>
        <taxon>ecological metagenomes</taxon>
    </lineage>
</organism>
<keyword evidence="8 9" id="KW-0472">Membrane</keyword>
<accession>X0T407</accession>